<dbReference type="RefSeq" id="XP_002118154.1">
    <property type="nucleotide sequence ID" value="XM_002118118.1"/>
</dbReference>
<dbReference type="InParanoid" id="B3SD44"/>
<dbReference type="CTD" id="6759377"/>
<name>B3SD44_TRIAD</name>
<sequence length="185" mass="21571">MTRCNHSTATHLIVILFYNFIMLKIKLFKVLYWLTTYSLISCLEIEVIEYDTLNCQEVRTFVSQSWNLCKLTGFTKYQLKYNYICKAENPLHIKPEDEKRSVAGMPEELTVSRKESNQFLQHTESKRQLSSEFYPVYTSCCDSGRNETHTECNVIDIMVGCNDEVNFEFTSTGACEMTKEMNSLK</sequence>
<evidence type="ECO:0000313" key="2">
    <source>
        <dbReference type="EMBL" id="EDV19379.1"/>
    </source>
</evidence>
<keyword evidence="3" id="KW-1185">Reference proteome</keyword>
<gene>
    <name evidence="2" type="ORF">TRIADDRAFT_62200</name>
</gene>
<dbReference type="KEGG" id="tad:TRIADDRAFT_62200"/>
<dbReference type="EMBL" id="DS985275">
    <property type="protein sequence ID" value="EDV19379.1"/>
    <property type="molecule type" value="Genomic_DNA"/>
</dbReference>
<evidence type="ECO:0000256" key="1">
    <source>
        <dbReference type="SAM" id="Phobius"/>
    </source>
</evidence>
<dbReference type="Proteomes" id="UP000009022">
    <property type="component" value="Unassembled WGS sequence"/>
</dbReference>
<dbReference type="HOGENOM" id="CLU_1463146_0_0_1"/>
<accession>B3SD44</accession>
<keyword evidence="1" id="KW-0472">Membrane</keyword>
<dbReference type="AlphaFoldDB" id="B3SD44"/>
<reference evidence="2 3" key="1">
    <citation type="journal article" date="2008" name="Nature">
        <title>The Trichoplax genome and the nature of placozoans.</title>
        <authorList>
            <person name="Srivastava M."/>
            <person name="Begovic E."/>
            <person name="Chapman J."/>
            <person name="Putnam N.H."/>
            <person name="Hellsten U."/>
            <person name="Kawashima T."/>
            <person name="Kuo A."/>
            <person name="Mitros T."/>
            <person name="Salamov A."/>
            <person name="Carpenter M.L."/>
            <person name="Signorovitch A.Y."/>
            <person name="Moreno M.A."/>
            <person name="Kamm K."/>
            <person name="Grimwood J."/>
            <person name="Schmutz J."/>
            <person name="Shapiro H."/>
            <person name="Grigoriev I.V."/>
            <person name="Buss L.W."/>
            <person name="Schierwater B."/>
            <person name="Dellaporta S.L."/>
            <person name="Rokhsar D.S."/>
        </authorList>
    </citation>
    <scope>NUCLEOTIDE SEQUENCE [LARGE SCALE GENOMIC DNA]</scope>
    <source>
        <strain evidence="2 3">Grell-BS-1999</strain>
    </source>
</reference>
<dbReference type="GeneID" id="6759377"/>
<keyword evidence="1" id="KW-0812">Transmembrane</keyword>
<protein>
    <submittedName>
        <fullName evidence="2">Uncharacterized protein</fullName>
    </submittedName>
</protein>
<keyword evidence="1" id="KW-1133">Transmembrane helix</keyword>
<proteinExistence type="predicted"/>
<evidence type="ECO:0000313" key="3">
    <source>
        <dbReference type="Proteomes" id="UP000009022"/>
    </source>
</evidence>
<organism evidence="2 3">
    <name type="scientific">Trichoplax adhaerens</name>
    <name type="common">Trichoplax reptans</name>
    <dbReference type="NCBI Taxonomy" id="10228"/>
    <lineage>
        <taxon>Eukaryota</taxon>
        <taxon>Metazoa</taxon>
        <taxon>Placozoa</taxon>
        <taxon>Uniplacotomia</taxon>
        <taxon>Trichoplacea</taxon>
        <taxon>Trichoplacidae</taxon>
        <taxon>Trichoplax</taxon>
    </lineage>
</organism>
<feature type="transmembrane region" description="Helical" evidence="1">
    <location>
        <begin position="12"/>
        <end position="34"/>
    </location>
</feature>